<dbReference type="Proteomes" id="UP001302806">
    <property type="component" value="Chromosome"/>
</dbReference>
<protein>
    <submittedName>
        <fullName evidence="2">Uncharacterized protein</fullName>
    </submittedName>
</protein>
<evidence type="ECO:0000256" key="1">
    <source>
        <dbReference type="SAM" id="MobiDB-lite"/>
    </source>
</evidence>
<name>A0ABY9XVZ1_9FLAO</name>
<feature type="compositionally biased region" description="Basic and acidic residues" evidence="1">
    <location>
        <begin position="476"/>
        <end position="487"/>
    </location>
</feature>
<feature type="region of interest" description="Disordered" evidence="1">
    <location>
        <begin position="476"/>
        <end position="495"/>
    </location>
</feature>
<reference evidence="2 3" key="1">
    <citation type="submission" date="2023-09" db="EMBL/GenBank/DDBJ databases">
        <title>Thalassobella suaedae gen. nov., sp. nov., a marine bacterium of the family Flavobacteriaceae isolated from a halophyte Suaeda japonica.</title>
        <authorList>
            <person name="Lee S.Y."/>
            <person name="Hwang C.Y."/>
        </authorList>
    </citation>
    <scope>NUCLEOTIDE SEQUENCE [LARGE SCALE GENOMIC DNA]</scope>
    <source>
        <strain evidence="2 3">HL-DH14</strain>
    </source>
</reference>
<proteinExistence type="predicted"/>
<dbReference type="RefSeq" id="WP_415866372.1">
    <property type="nucleotide sequence ID" value="NZ_CP134537.1"/>
</dbReference>
<organism evidence="2 3">
    <name type="scientific">Thalassobellus suaedae</name>
    <dbReference type="NCBI Taxonomy" id="3074124"/>
    <lineage>
        <taxon>Bacteria</taxon>
        <taxon>Pseudomonadati</taxon>
        <taxon>Bacteroidota</taxon>
        <taxon>Flavobacteriia</taxon>
        <taxon>Flavobacteriales</taxon>
        <taxon>Flavobacteriaceae</taxon>
        <taxon>Thalassobellus</taxon>
    </lineage>
</organism>
<evidence type="ECO:0000313" key="2">
    <source>
        <dbReference type="EMBL" id="WNH10023.1"/>
    </source>
</evidence>
<gene>
    <name evidence="2" type="ORF">RHP51_04820</name>
</gene>
<sequence length="495" mass="55507">MSGGKGAAYQRLRPLQGDITTDLLNAEDQEFKHREEQRIIADRRAKAAADKNKKAQEGLSRAKALKLYDTGSGSLNESLAEAITIATNEYPEIFKILDDETGKYSQGEKIKAKLKYDNILNLPENLKLMTNSVMGEYQQYQQGVANGSLFKNEAYESKFQDGFKGVSLSIDDNGLPVSIFRNSAKDSNGDGIIDANDVETLDSLNDAYSRPQHQKKFNYDGLVTKHVDKLKSAKTDNVNGFTTTTNTGVEIDLLEQSVNRVLYDAYGKPTDIMKSFLKERGLDENKPEDLKTIENDYKNDIYIRTERGKKIDRNESAIVANKKLNQKNQEDTNKSTIGETVTPTKQTYSIYHGNINTKVVNSVNLNGKAVIPALKTEKGEFLTNLKPHNITRDKFGRMIVEGSYQINKSSKYTSEELLDFRTKSDNGDEEAELKLKEYSKGSENKRKDVTISKEAETEIAGALGMTVEELDKSIYKNTEDAKDKQEVDEYGVPIN</sequence>
<accession>A0ABY9XVZ1</accession>
<evidence type="ECO:0000313" key="3">
    <source>
        <dbReference type="Proteomes" id="UP001302806"/>
    </source>
</evidence>
<dbReference type="PROSITE" id="PS00018">
    <property type="entry name" value="EF_HAND_1"/>
    <property type="match status" value="1"/>
</dbReference>
<dbReference type="InterPro" id="IPR018247">
    <property type="entry name" value="EF_Hand_1_Ca_BS"/>
</dbReference>
<dbReference type="EMBL" id="CP134537">
    <property type="protein sequence ID" value="WNH10023.1"/>
    <property type="molecule type" value="Genomic_DNA"/>
</dbReference>